<proteinExistence type="predicted"/>
<name>A0AA87RJM3_9MICO</name>
<dbReference type="Pfam" id="PF00561">
    <property type="entry name" value="Abhydrolase_1"/>
    <property type="match status" value="1"/>
</dbReference>
<dbReference type="InterPro" id="IPR029058">
    <property type="entry name" value="AB_hydrolase_fold"/>
</dbReference>
<gene>
    <name evidence="3" type="ORF">ABA31_29900</name>
</gene>
<dbReference type="GO" id="GO:0016787">
    <property type="term" value="F:hydrolase activity"/>
    <property type="evidence" value="ECO:0007669"/>
    <property type="project" value="UniProtKB-KW"/>
</dbReference>
<dbReference type="EMBL" id="BJUU01000036">
    <property type="protein sequence ID" value="GEK81639.1"/>
    <property type="molecule type" value="Genomic_DNA"/>
</dbReference>
<organism evidence="3 4">
    <name type="scientific">Agrococcus baldri</name>
    <dbReference type="NCBI Taxonomy" id="153730"/>
    <lineage>
        <taxon>Bacteria</taxon>
        <taxon>Bacillati</taxon>
        <taxon>Actinomycetota</taxon>
        <taxon>Actinomycetes</taxon>
        <taxon>Micrococcales</taxon>
        <taxon>Microbacteriaceae</taxon>
        <taxon>Agrococcus</taxon>
    </lineage>
</organism>
<keyword evidence="4" id="KW-1185">Reference proteome</keyword>
<dbReference type="PANTHER" id="PTHR43798:SF31">
    <property type="entry name" value="AB HYDROLASE SUPERFAMILY PROTEIN YCLE"/>
    <property type="match status" value="1"/>
</dbReference>
<evidence type="ECO:0000259" key="2">
    <source>
        <dbReference type="Pfam" id="PF00561"/>
    </source>
</evidence>
<dbReference type="Proteomes" id="UP000321749">
    <property type="component" value="Unassembled WGS sequence"/>
</dbReference>
<dbReference type="PANTHER" id="PTHR43798">
    <property type="entry name" value="MONOACYLGLYCEROL LIPASE"/>
    <property type="match status" value="1"/>
</dbReference>
<protein>
    <submittedName>
        <fullName evidence="3">Alpha/beta hydrolase</fullName>
    </submittedName>
</protein>
<dbReference type="AlphaFoldDB" id="A0AA87RJM3"/>
<dbReference type="Gene3D" id="3.40.50.1820">
    <property type="entry name" value="alpha/beta hydrolase"/>
    <property type="match status" value="1"/>
</dbReference>
<evidence type="ECO:0000256" key="1">
    <source>
        <dbReference type="ARBA" id="ARBA00022801"/>
    </source>
</evidence>
<evidence type="ECO:0000313" key="4">
    <source>
        <dbReference type="Proteomes" id="UP000321749"/>
    </source>
</evidence>
<feature type="domain" description="AB hydrolase-1" evidence="2">
    <location>
        <begin position="37"/>
        <end position="136"/>
    </location>
</feature>
<dbReference type="InterPro" id="IPR000073">
    <property type="entry name" value="AB_hydrolase_1"/>
</dbReference>
<dbReference type="InterPro" id="IPR050266">
    <property type="entry name" value="AB_hydrolase_sf"/>
</dbReference>
<dbReference type="SUPFAM" id="SSF53474">
    <property type="entry name" value="alpha/beta-Hydrolases"/>
    <property type="match status" value="1"/>
</dbReference>
<dbReference type="GO" id="GO:0016020">
    <property type="term" value="C:membrane"/>
    <property type="evidence" value="ECO:0007669"/>
    <property type="project" value="TreeGrafter"/>
</dbReference>
<accession>A0AA87RJM3</accession>
<evidence type="ECO:0000313" key="3">
    <source>
        <dbReference type="EMBL" id="GEK81639.1"/>
    </source>
</evidence>
<reference evidence="3 4" key="1">
    <citation type="submission" date="2019-07" db="EMBL/GenBank/DDBJ databases">
        <title>Whole genome shotgun sequence of Agrococcus baldri NBRC 103055.</title>
        <authorList>
            <person name="Hosoyama A."/>
            <person name="Uohara A."/>
            <person name="Ohji S."/>
            <person name="Ichikawa N."/>
        </authorList>
    </citation>
    <scope>NUCLEOTIDE SEQUENCE [LARGE SCALE GENOMIC DNA]</scope>
    <source>
        <strain evidence="3 4">NBRC 103055</strain>
    </source>
</reference>
<keyword evidence="1 3" id="KW-0378">Hydrolase</keyword>
<sequence length="356" mass="37162">MNADPGMTTILEGIERSSVQTERLTASVLTHPGEGAPVVLVHGNVSSSLFWQPLMLALPRPTIAIDLRGFGDSETLPVDATRGLRDFSDDVASVLDALGVAGAHVVGWSMGGGVVMQLLLDRPDLVRSLTLQAPVPPQGFGTRLDGSLCTPDAAGTGGGGANPDFVARLAAGDTSADEPTSPRSVYRASYVAAGFTDEHEDLWVESMLSTRTGADNYPGDGVASESWPGFAAGDRGILNTMSAKHLDLTGIVDVESKPPILWVRGAHDAIVGDESFFDLHTLGKHGIVPGWPGEEAAPPQPMIAQTRAVLDAYAAAGGAYEEVVFENAGHSPHLEDPPRFRELLLAHAAAADPAAP</sequence>
<dbReference type="PRINTS" id="PR00111">
    <property type="entry name" value="ABHYDROLASE"/>
</dbReference>
<comment type="caution">
    <text evidence="3">The sequence shown here is derived from an EMBL/GenBank/DDBJ whole genome shotgun (WGS) entry which is preliminary data.</text>
</comment>